<feature type="compositionally biased region" description="Gly residues" evidence="2">
    <location>
        <begin position="383"/>
        <end position="392"/>
    </location>
</feature>
<feature type="compositionally biased region" description="Low complexity" evidence="2">
    <location>
        <begin position="47"/>
        <end position="57"/>
    </location>
</feature>
<feature type="compositionally biased region" description="Low complexity" evidence="2">
    <location>
        <begin position="356"/>
        <end position="375"/>
    </location>
</feature>
<keyword evidence="1" id="KW-0175">Coiled coil</keyword>
<accession>A0A835T6N7</accession>
<feature type="region of interest" description="Disordered" evidence="2">
    <location>
        <begin position="228"/>
        <end position="436"/>
    </location>
</feature>
<feature type="region of interest" description="Disordered" evidence="2">
    <location>
        <begin position="37"/>
        <end position="116"/>
    </location>
</feature>
<feature type="region of interest" description="Disordered" evidence="2">
    <location>
        <begin position="739"/>
        <end position="759"/>
    </location>
</feature>
<feature type="compositionally biased region" description="Low complexity" evidence="2">
    <location>
        <begin position="494"/>
        <end position="522"/>
    </location>
</feature>
<feature type="compositionally biased region" description="Gly residues" evidence="2">
    <location>
        <begin position="288"/>
        <end position="299"/>
    </location>
</feature>
<dbReference type="AlphaFoldDB" id="A0A835T6N7"/>
<evidence type="ECO:0000256" key="2">
    <source>
        <dbReference type="SAM" id="MobiDB-lite"/>
    </source>
</evidence>
<feature type="compositionally biased region" description="Low complexity" evidence="2">
    <location>
        <begin position="87"/>
        <end position="116"/>
    </location>
</feature>
<sequence>MDIDKIRAVAASIRSVDEAIRSSIAASTAGAIASYPRKDAPHYDRSPGAPAGAATAPKITGRSQGVEKVSGGRTPPAPGVNGPGAPPAAGSAASGGRRRASGVPSDGAAGTAGSASRLTHERLQQYAAAHAALTAASRPAGPRAVGGGAAQQLRKRVTAGLVPPAAAAAAVAAAAGGLMPSPPPPQAFSSVAAGPAAGAPLFTRSVSAMAPMAAAAAAAANGPRHALTTPGLGAAGPTVGARPGTSSRRPASPGVVQLRSSYPPPQHFLPPQQPHAQPPPQPLALQGQQGGVRGGGGAAAGLLLSPHQPWGGAPPPERAFGPRAAEYPSRTAGPGSMVGEPPQRLVARGPPPQRPQPAQHQQHQHQQYGGQQRHQPLSDRGVGAPGVHGGQSPGRLLPPQQQQQQQQTSVFAVPRPLQQPHPQQPYGTAAGAGAAGAPQGLVSGAAAAATGALEAQQPVLLTQEHQGHQLQPQPADPWQALHPPQLTHSPSPPSRGGASPGGRRAPAAAGDGMGAGQQPQQRPRVVVVGLRDVAPDKLPGGPGAVLGRQVQYEGEGEDDDAGTHASWWQSGGDSEASYPMTAVTDRHVRGPGGGGGGGGEDELTPSEAAAWEARVQELEAEMRAEREARQQYEAELSRLAAAAGMKPGQLLRLAGAGGSSSLAGNSRTAAGLRAAVAAAAASVAGGGGRSAAIAAAAAAAAAATGLGSGGSSPARGTGAGRAGVGSRVTATARALAGVGVSPARPHEGPTAPQASLATSTVPAPTSVAATTTRRSLALGGLLLLLAPAQAQAYGGRKQLESMDAGGGNPRYAALQKIVEARRAGVEAPEAGPMDAVKEQPKKRAMKKTFT</sequence>
<gene>
    <name evidence="3" type="ORF">HYH02_010444</name>
</gene>
<dbReference type="OrthoDB" id="552663at2759"/>
<feature type="coiled-coil region" evidence="1">
    <location>
        <begin position="608"/>
        <end position="642"/>
    </location>
</feature>
<proteinExistence type="predicted"/>
<feature type="compositionally biased region" description="Pro residues" evidence="2">
    <location>
        <begin position="262"/>
        <end position="282"/>
    </location>
</feature>
<name>A0A835T6N7_9CHLO</name>
<reference evidence="3" key="1">
    <citation type="journal article" date="2020" name="bioRxiv">
        <title>Comparative genomics of Chlamydomonas.</title>
        <authorList>
            <person name="Craig R.J."/>
            <person name="Hasan A.R."/>
            <person name="Ness R.W."/>
            <person name="Keightley P.D."/>
        </authorList>
    </citation>
    <scope>NUCLEOTIDE SEQUENCE</scope>
    <source>
        <strain evidence="3">CCAP 11/173</strain>
    </source>
</reference>
<feature type="region of interest" description="Disordered" evidence="2">
    <location>
        <begin position="553"/>
        <end position="578"/>
    </location>
</feature>
<protein>
    <submittedName>
        <fullName evidence="3">Uncharacterized protein</fullName>
    </submittedName>
</protein>
<feature type="region of interest" description="Disordered" evidence="2">
    <location>
        <begin position="823"/>
        <end position="850"/>
    </location>
</feature>
<evidence type="ECO:0000256" key="1">
    <source>
        <dbReference type="SAM" id="Coils"/>
    </source>
</evidence>
<evidence type="ECO:0000313" key="4">
    <source>
        <dbReference type="Proteomes" id="UP000613740"/>
    </source>
</evidence>
<feature type="region of interest" description="Disordered" evidence="2">
    <location>
        <begin position="464"/>
        <end position="522"/>
    </location>
</feature>
<evidence type="ECO:0000313" key="3">
    <source>
        <dbReference type="EMBL" id="KAG2439809.1"/>
    </source>
</evidence>
<organism evidence="3 4">
    <name type="scientific">Chlamydomonas schloesseri</name>
    <dbReference type="NCBI Taxonomy" id="2026947"/>
    <lineage>
        <taxon>Eukaryota</taxon>
        <taxon>Viridiplantae</taxon>
        <taxon>Chlorophyta</taxon>
        <taxon>core chlorophytes</taxon>
        <taxon>Chlorophyceae</taxon>
        <taxon>CS clade</taxon>
        <taxon>Chlamydomonadales</taxon>
        <taxon>Chlamydomonadaceae</taxon>
        <taxon>Chlamydomonas</taxon>
    </lineage>
</organism>
<comment type="caution">
    <text evidence="3">The sequence shown here is derived from an EMBL/GenBank/DDBJ whole genome shotgun (WGS) entry which is preliminary data.</text>
</comment>
<dbReference type="EMBL" id="JAEHOD010000039">
    <property type="protein sequence ID" value="KAG2439809.1"/>
    <property type="molecule type" value="Genomic_DNA"/>
</dbReference>
<dbReference type="Proteomes" id="UP000613740">
    <property type="component" value="Unassembled WGS sequence"/>
</dbReference>
<feature type="compositionally biased region" description="Low complexity" evidence="2">
    <location>
        <begin position="424"/>
        <end position="436"/>
    </location>
</feature>
<keyword evidence="4" id="KW-1185">Reference proteome</keyword>